<dbReference type="Proteomes" id="UP001595818">
    <property type="component" value="Unassembled WGS sequence"/>
</dbReference>
<feature type="domain" description="ThuA-like" evidence="1">
    <location>
        <begin position="36"/>
        <end position="253"/>
    </location>
</feature>
<gene>
    <name evidence="2" type="ORF">ACFPFU_19520</name>
</gene>
<name>A0ABV9T566_9BACT</name>
<protein>
    <submittedName>
        <fullName evidence="2">ThuA domain-containing protein</fullName>
    </submittedName>
</protein>
<dbReference type="SUPFAM" id="SSF52317">
    <property type="entry name" value="Class I glutamine amidotransferase-like"/>
    <property type="match status" value="1"/>
</dbReference>
<dbReference type="InterPro" id="IPR029010">
    <property type="entry name" value="ThuA-like"/>
</dbReference>
<accession>A0ABV9T566</accession>
<proteinExistence type="predicted"/>
<dbReference type="Pfam" id="PF06283">
    <property type="entry name" value="ThuA"/>
    <property type="match status" value="1"/>
</dbReference>
<sequence length="259" mass="29505">MNQLNNTFKPLGLLVIALVLMLLPEMTFGQARPQFRALVFSKTQGFRHQSIPEGVAAIKKLGEKHRFQVYATEDAGQFTSENLEKYDVIILMSTTGTIFNEEQKAAFEAFVQSGKGVVGVHSATDTEYEWEWYSKLIGGQFAHHPHQQTARMEVVDGNHPSTYHLNEKWLRTDEWYEFKNFNDKVNILIQLDETSYDVGERGGNKMGMGAVHPISWYHEYDGGRIFYTGLGHVEEAFEDADFLDHLYGGIWYAALGMPL</sequence>
<reference evidence="3" key="1">
    <citation type="journal article" date="2019" name="Int. J. Syst. Evol. Microbiol.">
        <title>The Global Catalogue of Microorganisms (GCM) 10K type strain sequencing project: providing services to taxonomists for standard genome sequencing and annotation.</title>
        <authorList>
            <consortium name="The Broad Institute Genomics Platform"/>
            <consortium name="The Broad Institute Genome Sequencing Center for Infectious Disease"/>
            <person name="Wu L."/>
            <person name="Ma J."/>
        </authorList>
    </citation>
    <scope>NUCLEOTIDE SEQUENCE [LARGE SCALE GENOMIC DNA]</scope>
    <source>
        <strain evidence="3">CGMCC 4.7466</strain>
    </source>
</reference>
<evidence type="ECO:0000313" key="3">
    <source>
        <dbReference type="Proteomes" id="UP001595818"/>
    </source>
</evidence>
<evidence type="ECO:0000313" key="2">
    <source>
        <dbReference type="EMBL" id="MFC4873903.1"/>
    </source>
</evidence>
<dbReference type="PANTHER" id="PTHR40469:SF2">
    <property type="entry name" value="GALACTOSE-BINDING DOMAIN-LIKE SUPERFAMILY PROTEIN"/>
    <property type="match status" value="1"/>
</dbReference>
<evidence type="ECO:0000259" key="1">
    <source>
        <dbReference type="Pfam" id="PF06283"/>
    </source>
</evidence>
<organism evidence="2 3">
    <name type="scientific">Negadavirga shengliensis</name>
    <dbReference type="NCBI Taxonomy" id="1389218"/>
    <lineage>
        <taxon>Bacteria</taxon>
        <taxon>Pseudomonadati</taxon>
        <taxon>Bacteroidota</taxon>
        <taxon>Cytophagia</taxon>
        <taxon>Cytophagales</taxon>
        <taxon>Cyclobacteriaceae</taxon>
        <taxon>Negadavirga</taxon>
    </lineage>
</organism>
<dbReference type="EMBL" id="JBHSJJ010000013">
    <property type="protein sequence ID" value="MFC4873903.1"/>
    <property type="molecule type" value="Genomic_DNA"/>
</dbReference>
<dbReference type="PANTHER" id="PTHR40469">
    <property type="entry name" value="SECRETED GLYCOSYL HYDROLASE"/>
    <property type="match status" value="1"/>
</dbReference>
<keyword evidence="3" id="KW-1185">Reference proteome</keyword>
<dbReference type="Gene3D" id="3.40.50.880">
    <property type="match status" value="1"/>
</dbReference>
<comment type="caution">
    <text evidence="2">The sequence shown here is derived from an EMBL/GenBank/DDBJ whole genome shotgun (WGS) entry which is preliminary data.</text>
</comment>
<dbReference type="InterPro" id="IPR029062">
    <property type="entry name" value="Class_I_gatase-like"/>
</dbReference>
<dbReference type="RefSeq" id="WP_377067226.1">
    <property type="nucleotide sequence ID" value="NZ_JBHSJJ010000013.1"/>
</dbReference>